<evidence type="ECO:0000313" key="2">
    <source>
        <dbReference type="Proteomes" id="UP000807353"/>
    </source>
</evidence>
<sequence>YRKHQTHWHLDGNVLVQIKDTRFKLQRSRLARHSEWFKHTFDRIDGGEQPIEWDDESNILYLDRTGVVVEDFVALLNAMEEAITFVYKKPPFRVMASILRSSSLLSFNEFKQWASQYLEDMWSPNLADLTRNRIPFATESIALARHCNLSSALKRAMYELVRLEGFGQAEEAGSDDGQDADDKENVEISPADYRALVKARERLTTLWLTQMSPVMACTSTNGTLSIQAHVKLVIDSGIYEEYHADPMCGFQALMDAPWAEEGFCEACIDTRKKAWVNGREKAWENLGLWFGLD</sequence>
<dbReference type="OrthoDB" id="2746456at2759"/>
<dbReference type="Proteomes" id="UP000807353">
    <property type="component" value="Unassembled WGS sequence"/>
</dbReference>
<accession>A0A9P6CJV9</accession>
<comment type="caution">
    <text evidence="1">The sequence shown here is derived from an EMBL/GenBank/DDBJ whole genome shotgun (WGS) entry which is preliminary data.</text>
</comment>
<keyword evidence="2" id="KW-1185">Reference proteome</keyword>
<dbReference type="AlphaFoldDB" id="A0A9P6CJV9"/>
<gene>
    <name evidence="1" type="ORF">BDZ94DRAFT_1164397</name>
</gene>
<organism evidence="1 2">
    <name type="scientific">Collybia nuda</name>
    <dbReference type="NCBI Taxonomy" id="64659"/>
    <lineage>
        <taxon>Eukaryota</taxon>
        <taxon>Fungi</taxon>
        <taxon>Dikarya</taxon>
        <taxon>Basidiomycota</taxon>
        <taxon>Agaricomycotina</taxon>
        <taxon>Agaricomycetes</taxon>
        <taxon>Agaricomycetidae</taxon>
        <taxon>Agaricales</taxon>
        <taxon>Tricholomatineae</taxon>
        <taxon>Clitocybaceae</taxon>
        <taxon>Collybia</taxon>
    </lineage>
</organism>
<evidence type="ECO:0008006" key="3">
    <source>
        <dbReference type="Google" id="ProtNLM"/>
    </source>
</evidence>
<name>A0A9P6CJV9_9AGAR</name>
<protein>
    <recommendedName>
        <fullName evidence="3">BTB domain-containing protein</fullName>
    </recommendedName>
</protein>
<proteinExistence type="predicted"/>
<reference evidence="1" key="1">
    <citation type="submission" date="2020-11" db="EMBL/GenBank/DDBJ databases">
        <authorList>
            <consortium name="DOE Joint Genome Institute"/>
            <person name="Ahrendt S."/>
            <person name="Riley R."/>
            <person name="Andreopoulos W."/>
            <person name="Labutti K."/>
            <person name="Pangilinan J."/>
            <person name="Ruiz-Duenas F.J."/>
            <person name="Barrasa J.M."/>
            <person name="Sanchez-Garcia M."/>
            <person name="Camarero S."/>
            <person name="Miyauchi S."/>
            <person name="Serrano A."/>
            <person name="Linde D."/>
            <person name="Babiker R."/>
            <person name="Drula E."/>
            <person name="Ayuso-Fernandez I."/>
            <person name="Pacheco R."/>
            <person name="Padilla G."/>
            <person name="Ferreira P."/>
            <person name="Barriuso J."/>
            <person name="Kellner H."/>
            <person name="Castanera R."/>
            <person name="Alfaro M."/>
            <person name="Ramirez L."/>
            <person name="Pisabarro A.G."/>
            <person name="Kuo A."/>
            <person name="Tritt A."/>
            <person name="Lipzen A."/>
            <person name="He G."/>
            <person name="Yan M."/>
            <person name="Ng V."/>
            <person name="Cullen D."/>
            <person name="Martin F."/>
            <person name="Rosso M.-N."/>
            <person name="Henrissat B."/>
            <person name="Hibbett D."/>
            <person name="Martinez A.T."/>
            <person name="Grigoriev I.V."/>
        </authorList>
    </citation>
    <scope>NUCLEOTIDE SEQUENCE</scope>
    <source>
        <strain evidence="1">CBS 247.69</strain>
    </source>
</reference>
<dbReference type="EMBL" id="MU150264">
    <property type="protein sequence ID" value="KAF9463193.1"/>
    <property type="molecule type" value="Genomic_DNA"/>
</dbReference>
<evidence type="ECO:0000313" key="1">
    <source>
        <dbReference type="EMBL" id="KAF9463193.1"/>
    </source>
</evidence>
<feature type="non-terminal residue" evidence="1">
    <location>
        <position position="1"/>
    </location>
</feature>